<evidence type="ECO:0000256" key="3">
    <source>
        <dbReference type="ARBA" id="ARBA00022592"/>
    </source>
</evidence>
<protein>
    <recommendedName>
        <fullName evidence="7">Phosphate transporter</fullName>
    </recommendedName>
</protein>
<evidence type="ECO:0000256" key="4">
    <source>
        <dbReference type="ARBA" id="ARBA00022692"/>
    </source>
</evidence>
<evidence type="ECO:0000256" key="7">
    <source>
        <dbReference type="RuleBase" id="RU363058"/>
    </source>
</evidence>
<feature type="compositionally biased region" description="Basic and acidic residues" evidence="8">
    <location>
        <begin position="301"/>
        <end position="315"/>
    </location>
</feature>
<keyword evidence="10" id="KW-1185">Reference proteome</keyword>
<dbReference type="AlphaFoldDB" id="A0AAW0CVU3"/>
<evidence type="ECO:0000256" key="6">
    <source>
        <dbReference type="ARBA" id="ARBA00023136"/>
    </source>
</evidence>
<evidence type="ECO:0000256" key="5">
    <source>
        <dbReference type="ARBA" id="ARBA00022989"/>
    </source>
</evidence>
<evidence type="ECO:0000256" key="8">
    <source>
        <dbReference type="SAM" id="MobiDB-lite"/>
    </source>
</evidence>
<dbReference type="Proteomes" id="UP001362999">
    <property type="component" value="Unassembled WGS sequence"/>
</dbReference>
<dbReference type="Pfam" id="PF01384">
    <property type="entry name" value="PHO4"/>
    <property type="match status" value="1"/>
</dbReference>
<evidence type="ECO:0000313" key="10">
    <source>
        <dbReference type="Proteomes" id="UP001362999"/>
    </source>
</evidence>
<feature type="transmembrane region" description="Helical" evidence="7">
    <location>
        <begin position="186"/>
        <end position="206"/>
    </location>
</feature>
<gene>
    <name evidence="9" type="ORF">R3P38DRAFT_2768025</name>
</gene>
<evidence type="ECO:0000256" key="2">
    <source>
        <dbReference type="ARBA" id="ARBA00022448"/>
    </source>
</evidence>
<dbReference type="InterPro" id="IPR001204">
    <property type="entry name" value="Phos_transporter"/>
</dbReference>
<feature type="transmembrane region" description="Helical" evidence="7">
    <location>
        <begin position="147"/>
        <end position="166"/>
    </location>
</feature>
<dbReference type="EMBL" id="JAWWNJ010000013">
    <property type="protein sequence ID" value="KAK7042478.1"/>
    <property type="molecule type" value="Genomic_DNA"/>
</dbReference>
<feature type="compositionally biased region" description="Polar residues" evidence="8">
    <location>
        <begin position="316"/>
        <end position="327"/>
    </location>
</feature>
<organism evidence="9 10">
    <name type="scientific">Favolaschia claudopus</name>
    <dbReference type="NCBI Taxonomy" id="2862362"/>
    <lineage>
        <taxon>Eukaryota</taxon>
        <taxon>Fungi</taxon>
        <taxon>Dikarya</taxon>
        <taxon>Basidiomycota</taxon>
        <taxon>Agaricomycotina</taxon>
        <taxon>Agaricomycetes</taxon>
        <taxon>Agaricomycetidae</taxon>
        <taxon>Agaricales</taxon>
        <taxon>Marasmiineae</taxon>
        <taxon>Mycenaceae</taxon>
        <taxon>Favolaschia</taxon>
    </lineage>
</organism>
<dbReference type="GO" id="GO:0005315">
    <property type="term" value="F:phosphate transmembrane transporter activity"/>
    <property type="evidence" value="ECO:0007669"/>
    <property type="project" value="InterPro"/>
</dbReference>
<reference evidence="9 10" key="1">
    <citation type="journal article" date="2024" name="J Genomics">
        <title>Draft genome sequencing and assembly of Favolaschia claudopus CIRM-BRFM 2984 isolated from oak limbs.</title>
        <authorList>
            <person name="Navarro D."/>
            <person name="Drula E."/>
            <person name="Chaduli D."/>
            <person name="Cazenave R."/>
            <person name="Ahrendt S."/>
            <person name="Wang J."/>
            <person name="Lipzen A."/>
            <person name="Daum C."/>
            <person name="Barry K."/>
            <person name="Grigoriev I.V."/>
            <person name="Favel A."/>
            <person name="Rosso M.N."/>
            <person name="Martin F."/>
        </authorList>
    </citation>
    <scope>NUCLEOTIDE SEQUENCE [LARGE SCALE GENOMIC DNA]</scope>
    <source>
        <strain evidence="9 10">CIRM-BRFM 2984</strain>
    </source>
</reference>
<sequence>MAVLSQYDYLFAIGTIFAFLDAWNIGANDVANSFATSVASRSLTMKQAMLIASAMEFTGSMAVGARVSETIRTKVISTKLFAGNPAVLMLAMVCAVIGSSTYLTIATRFGMPVSTTHSIMGGVIGVGIAAVGTDGVNWGWNGVSQVFAAWAIAPALAGAFGAIIFLTTKYAVMRRNNPVVKALSTVPIYFFITSALLTMLIVWKGASSKIKLNDGQTAGVIVGVGAVVGVLIALFFLPYHYRKLIHNDWELRPWDMLQGPLLLRRPEAPPPPANVKALRDYYEGHLTQEQLDNLRSVDSNDVEKQPVSKDLEEKNVSSSELASSIVAQPQPEGERISKPTSVRPEGPWYSPAVAFYLAKRAVLHGVEQDVIDMQNKKDFLSGDIEAMHATGEHFDNKAEHVFSFLQVLTAATASFTHGANDISNAVGPYATIFLIWHTGELSDKVPVPNWILAFGGVALVIGLWTYGYNIMRALGNKITLHSPSRGFSMELGSAITIILATRLKLPVSTTQCICGATVGVGLCNGTWRTINWRMVAWIYTTVCSGPPEDVLTDAVS</sequence>
<keyword evidence="3 7" id="KW-0592">Phosphate transport</keyword>
<accession>A0AAW0CVU3</accession>
<feature type="transmembrane region" description="Helical" evidence="7">
    <location>
        <begin position="86"/>
        <end position="107"/>
    </location>
</feature>
<keyword evidence="2 7" id="KW-0813">Transport</keyword>
<keyword evidence="6 7" id="KW-0472">Membrane</keyword>
<evidence type="ECO:0000256" key="1">
    <source>
        <dbReference type="ARBA" id="ARBA00004141"/>
    </source>
</evidence>
<feature type="region of interest" description="Disordered" evidence="8">
    <location>
        <begin position="293"/>
        <end position="343"/>
    </location>
</feature>
<feature type="transmembrane region" description="Helical" evidence="7">
    <location>
        <begin position="47"/>
        <end position="65"/>
    </location>
</feature>
<name>A0AAW0CVU3_9AGAR</name>
<feature type="transmembrane region" description="Helical" evidence="7">
    <location>
        <begin position="218"/>
        <end position="241"/>
    </location>
</feature>
<dbReference type="PANTHER" id="PTHR11101:SF80">
    <property type="entry name" value="PHOSPHATE TRANSPORTER"/>
    <property type="match status" value="1"/>
</dbReference>
<feature type="transmembrane region" description="Helical" evidence="7">
    <location>
        <begin position="450"/>
        <end position="468"/>
    </location>
</feature>
<comment type="caution">
    <text evidence="9">The sequence shown here is derived from an EMBL/GenBank/DDBJ whole genome shotgun (WGS) entry which is preliminary data.</text>
</comment>
<evidence type="ECO:0000313" key="9">
    <source>
        <dbReference type="EMBL" id="KAK7042478.1"/>
    </source>
</evidence>
<comment type="subcellular location">
    <subcellularLocation>
        <location evidence="1 7">Membrane</location>
        <topology evidence="1 7">Multi-pass membrane protein</topology>
    </subcellularLocation>
</comment>
<dbReference type="GO" id="GO:0035435">
    <property type="term" value="P:phosphate ion transmembrane transport"/>
    <property type="evidence" value="ECO:0007669"/>
    <property type="project" value="TreeGrafter"/>
</dbReference>
<feature type="transmembrane region" description="Helical" evidence="7">
    <location>
        <begin position="7"/>
        <end position="27"/>
    </location>
</feature>
<dbReference type="PANTHER" id="PTHR11101">
    <property type="entry name" value="PHOSPHATE TRANSPORTER"/>
    <property type="match status" value="1"/>
</dbReference>
<keyword evidence="5 7" id="KW-1133">Transmembrane helix</keyword>
<comment type="similarity">
    <text evidence="7">Belongs to the inorganic phosphate transporter (PiT) (TC 2.A.20) family.</text>
</comment>
<proteinExistence type="inferred from homology"/>
<keyword evidence="4 7" id="KW-0812">Transmembrane</keyword>
<dbReference type="GO" id="GO:0016020">
    <property type="term" value="C:membrane"/>
    <property type="evidence" value="ECO:0007669"/>
    <property type="project" value="UniProtKB-SubCell"/>
</dbReference>
<feature type="transmembrane region" description="Helical" evidence="7">
    <location>
        <begin position="119"/>
        <end position="140"/>
    </location>
</feature>
<comment type="function">
    <text evidence="7">Sodium-phosphate symporter.</text>
</comment>